<comment type="caution">
    <text evidence="1">The sequence shown here is derived from an EMBL/GenBank/DDBJ whole genome shotgun (WGS) entry which is preliminary data.</text>
</comment>
<organism evidence="1 2">
    <name type="scientific">Trifolium pratense</name>
    <name type="common">Red clover</name>
    <dbReference type="NCBI Taxonomy" id="57577"/>
    <lineage>
        <taxon>Eukaryota</taxon>
        <taxon>Viridiplantae</taxon>
        <taxon>Streptophyta</taxon>
        <taxon>Embryophyta</taxon>
        <taxon>Tracheophyta</taxon>
        <taxon>Spermatophyta</taxon>
        <taxon>Magnoliopsida</taxon>
        <taxon>eudicotyledons</taxon>
        <taxon>Gunneridae</taxon>
        <taxon>Pentapetalae</taxon>
        <taxon>rosids</taxon>
        <taxon>fabids</taxon>
        <taxon>Fabales</taxon>
        <taxon>Fabaceae</taxon>
        <taxon>Papilionoideae</taxon>
        <taxon>50 kb inversion clade</taxon>
        <taxon>NPAAA clade</taxon>
        <taxon>Hologalegina</taxon>
        <taxon>IRL clade</taxon>
        <taxon>Trifolieae</taxon>
        <taxon>Trifolium</taxon>
    </lineage>
</organism>
<dbReference type="GO" id="GO:0016301">
    <property type="term" value="F:kinase activity"/>
    <property type="evidence" value="ECO:0007669"/>
    <property type="project" value="UniProtKB-KW"/>
</dbReference>
<reference evidence="1 2" key="2">
    <citation type="journal article" date="2017" name="Front. Plant Sci.">
        <title>Gene Classification and Mining of Molecular Markers Useful in Red Clover (Trifolium pratense) Breeding.</title>
        <authorList>
            <person name="Istvanek J."/>
            <person name="Dluhosova J."/>
            <person name="Dluhos P."/>
            <person name="Patkova L."/>
            <person name="Nedelnik J."/>
            <person name="Repkova J."/>
        </authorList>
    </citation>
    <scope>NUCLEOTIDE SEQUENCE [LARGE SCALE GENOMIC DNA]</scope>
    <source>
        <strain evidence="2">cv. Tatra</strain>
        <tissue evidence="1">Young leaves</tissue>
    </source>
</reference>
<evidence type="ECO:0000313" key="1">
    <source>
        <dbReference type="EMBL" id="PNX58345.1"/>
    </source>
</evidence>
<protein>
    <submittedName>
        <fullName evidence="1">Wall-associated receptor kinase 8-like protein</fullName>
    </submittedName>
</protein>
<reference evidence="1 2" key="1">
    <citation type="journal article" date="2014" name="Am. J. Bot.">
        <title>Genome assembly and annotation for red clover (Trifolium pratense; Fabaceae).</title>
        <authorList>
            <person name="Istvanek J."/>
            <person name="Jaros M."/>
            <person name="Krenek A."/>
            <person name="Repkova J."/>
        </authorList>
    </citation>
    <scope>NUCLEOTIDE SEQUENCE [LARGE SCALE GENOMIC DNA]</scope>
    <source>
        <strain evidence="2">cv. Tatra</strain>
        <tissue evidence="1">Young leaves</tissue>
    </source>
</reference>
<sequence>MKEPHCYAHKWFEIECKLNKTSHIHKPYLKSLNLEDVNTFLAVGCNELAFLESNGTTVGGCVSICDDNNNNFSNFNFRGDSCNGKYCCETSLPLHLSEYNTKFRGLGEQNSDNCSYALIVSKSWVYFSGSYSTSPFYEDRYNKIPYYPSPDYGSPYYGSPDYESPYYESYMSNYLVKKLNKLKHMEYAPAVFEWEILN</sequence>
<name>A0A2K3JWB9_TRIPR</name>
<dbReference type="PANTHER" id="PTHR33491">
    <property type="entry name" value="OSJNBA0016N04.9 PROTEIN"/>
    <property type="match status" value="1"/>
</dbReference>
<feature type="non-terminal residue" evidence="1">
    <location>
        <position position="198"/>
    </location>
</feature>
<accession>A0A2K3JWB9</accession>
<keyword evidence="1" id="KW-0808">Transferase</keyword>
<dbReference type="ExpressionAtlas" id="A0A2K3JWB9">
    <property type="expression patterns" value="baseline"/>
</dbReference>
<dbReference type="AlphaFoldDB" id="A0A2K3JWB9"/>
<dbReference type="Proteomes" id="UP000236291">
    <property type="component" value="Unassembled WGS sequence"/>
</dbReference>
<keyword evidence="1" id="KW-0418">Kinase</keyword>
<gene>
    <name evidence="1" type="ORF">L195_g050863</name>
</gene>
<proteinExistence type="predicted"/>
<keyword evidence="1" id="KW-0675">Receptor</keyword>
<evidence type="ECO:0000313" key="2">
    <source>
        <dbReference type="Proteomes" id="UP000236291"/>
    </source>
</evidence>
<dbReference type="EMBL" id="ASHM01078396">
    <property type="protein sequence ID" value="PNX58345.1"/>
    <property type="molecule type" value="Genomic_DNA"/>
</dbReference>